<evidence type="ECO:0000256" key="1">
    <source>
        <dbReference type="SAM" id="Coils"/>
    </source>
</evidence>
<proteinExistence type="predicted"/>
<sequence>ATQEERLEAEVKRQEMDSLQLENQKLQNQYLQSQIVDQQARTSERAISTQQQVPAMPGGRRADGAIIDGQGNSSNLSALTKTNPATIIANDPANVTAEAGSNPEIKWARTSKDGFISVRSQALEEALEDDKIGNLQFNLRNKLVNPLLRPETAAPPDSYLPDRNKNGDLRWDYNYLTGEWSPRRKDDLTWWERLTRERERYRRDPKGYRP</sequence>
<feature type="coiled-coil region" evidence="1">
    <location>
        <begin position="2"/>
        <end position="36"/>
    </location>
</feature>
<keyword evidence="1" id="KW-0175">Coiled coil</keyword>
<dbReference type="EMBL" id="BGZO01000070">
    <property type="protein sequence ID" value="GBR76949.1"/>
    <property type="molecule type" value="Genomic_DNA"/>
</dbReference>
<comment type="caution">
    <text evidence="2">The sequence shown here is derived from an EMBL/GenBank/DDBJ whole genome shotgun (WGS) entry which is preliminary data.</text>
</comment>
<protein>
    <submittedName>
        <fullName evidence="2">Uncharacterized protein</fullName>
    </submittedName>
</protein>
<dbReference type="Proteomes" id="UP000275925">
    <property type="component" value="Unassembled WGS sequence"/>
</dbReference>
<dbReference type="AlphaFoldDB" id="A0A388TIC6"/>
<keyword evidence="3" id="KW-1185">Reference proteome</keyword>
<reference evidence="2 3" key="1">
    <citation type="journal article" date="2019" name="ISME J.">
        <title>Genome analyses of uncultured TG2/ZB3 bacteria in 'Margulisbacteria' specifically attached to ectosymbiotic spirochetes of protists in the termite gut.</title>
        <authorList>
            <person name="Utami Y.D."/>
            <person name="Kuwahara H."/>
            <person name="Igai K."/>
            <person name="Murakami T."/>
            <person name="Sugaya K."/>
            <person name="Morikawa T."/>
            <person name="Nagura Y."/>
            <person name="Yuki M."/>
            <person name="Deevong P."/>
            <person name="Inoue T."/>
            <person name="Kihara K."/>
            <person name="Lo N."/>
            <person name="Yamada A."/>
            <person name="Ohkuma M."/>
            <person name="Hongoh Y."/>
        </authorList>
    </citation>
    <scope>NUCLEOTIDE SEQUENCE [LARGE SCALE GENOMIC DNA]</scope>
    <source>
        <strain evidence="2">NkOx7-02</strain>
    </source>
</reference>
<gene>
    <name evidence="2" type="ORF">NO2_1420</name>
</gene>
<name>A0A388TIC6_9BACT</name>
<evidence type="ECO:0000313" key="3">
    <source>
        <dbReference type="Proteomes" id="UP000275925"/>
    </source>
</evidence>
<organism evidence="2 3">
    <name type="scientific">Candidatus Termititenax persephonae</name>
    <dbReference type="NCBI Taxonomy" id="2218525"/>
    <lineage>
        <taxon>Bacteria</taxon>
        <taxon>Bacillati</taxon>
        <taxon>Candidatus Margulisiibacteriota</taxon>
        <taxon>Candidatus Termititenacia</taxon>
        <taxon>Candidatus Termititenacales</taxon>
        <taxon>Candidatus Termititenacaceae</taxon>
        <taxon>Candidatus Termititenax</taxon>
    </lineage>
</organism>
<feature type="non-terminal residue" evidence="2">
    <location>
        <position position="1"/>
    </location>
</feature>
<evidence type="ECO:0000313" key="2">
    <source>
        <dbReference type="EMBL" id="GBR76949.1"/>
    </source>
</evidence>
<accession>A0A388TIC6</accession>